<feature type="transmembrane region" description="Helical" evidence="9">
    <location>
        <begin position="174"/>
        <end position="198"/>
    </location>
</feature>
<dbReference type="RefSeq" id="WP_109275042.1">
    <property type="nucleotide sequence ID" value="NZ_QFKX01000002.1"/>
</dbReference>
<evidence type="ECO:0000256" key="5">
    <source>
        <dbReference type="ARBA" id="ARBA00022519"/>
    </source>
</evidence>
<feature type="transmembrane region" description="Helical" evidence="9">
    <location>
        <begin position="265"/>
        <end position="287"/>
    </location>
</feature>
<keyword evidence="8 9" id="KW-0472">Membrane</keyword>
<proteinExistence type="inferred from homology"/>
<evidence type="ECO:0000313" key="12">
    <source>
        <dbReference type="Proteomes" id="UP000245590"/>
    </source>
</evidence>
<dbReference type="Pfam" id="PF01061">
    <property type="entry name" value="ABC2_membrane"/>
    <property type="match status" value="1"/>
</dbReference>
<keyword evidence="4 9" id="KW-1003">Cell membrane</keyword>
<dbReference type="OrthoDB" id="4186295at2"/>
<dbReference type="InterPro" id="IPR013525">
    <property type="entry name" value="ABC2_TM"/>
</dbReference>
<evidence type="ECO:0000256" key="6">
    <source>
        <dbReference type="ARBA" id="ARBA00022692"/>
    </source>
</evidence>
<evidence type="ECO:0000256" key="4">
    <source>
        <dbReference type="ARBA" id="ARBA00022475"/>
    </source>
</evidence>
<reference evidence="11 12" key="1">
    <citation type="submission" date="2018-05" db="EMBL/GenBank/DDBJ databases">
        <title>Brachybacterium sp. M1HQ-2T, whole genome shotgun sequence.</title>
        <authorList>
            <person name="Tuo L."/>
        </authorList>
    </citation>
    <scope>NUCLEOTIDE SEQUENCE [LARGE SCALE GENOMIC DNA]</scope>
    <source>
        <strain evidence="11 12">M1HQ-2</strain>
    </source>
</reference>
<accession>A0A2U2RKP0</accession>
<dbReference type="InterPro" id="IPR047817">
    <property type="entry name" value="ABC2_TM_bact-type"/>
</dbReference>
<name>A0A2U2RKP0_9MICO</name>
<comment type="caution">
    <text evidence="9">Lacks conserved residue(s) required for the propagation of feature annotation.</text>
</comment>
<dbReference type="PROSITE" id="PS51012">
    <property type="entry name" value="ABC_TM2"/>
    <property type="match status" value="1"/>
</dbReference>
<dbReference type="GO" id="GO:0140359">
    <property type="term" value="F:ABC-type transporter activity"/>
    <property type="evidence" value="ECO:0007669"/>
    <property type="project" value="InterPro"/>
</dbReference>
<dbReference type="AlphaFoldDB" id="A0A2U2RKP0"/>
<dbReference type="EMBL" id="QFKX01000002">
    <property type="protein sequence ID" value="PWH06449.1"/>
    <property type="molecule type" value="Genomic_DNA"/>
</dbReference>
<feature type="domain" description="ABC transmembrane type-2" evidence="10">
    <location>
        <begin position="65"/>
        <end position="289"/>
    </location>
</feature>
<gene>
    <name evidence="11" type="ORF">DEO23_05625</name>
</gene>
<feature type="transmembrane region" description="Helical" evidence="9">
    <location>
        <begin position="70"/>
        <end position="91"/>
    </location>
</feature>
<comment type="caution">
    <text evidence="11">The sequence shown here is derived from an EMBL/GenBank/DDBJ whole genome shotgun (WGS) entry which is preliminary data.</text>
</comment>
<dbReference type="PANTHER" id="PTHR30413">
    <property type="entry name" value="INNER MEMBRANE TRANSPORT PERMEASE"/>
    <property type="match status" value="1"/>
</dbReference>
<comment type="similarity">
    <text evidence="2 9">Belongs to the ABC-2 integral membrane protein family.</text>
</comment>
<dbReference type="GO" id="GO:0015920">
    <property type="term" value="P:lipopolysaccharide transport"/>
    <property type="evidence" value="ECO:0007669"/>
    <property type="project" value="TreeGrafter"/>
</dbReference>
<feature type="transmembrane region" description="Helical" evidence="9">
    <location>
        <begin position="149"/>
        <end position="167"/>
    </location>
</feature>
<dbReference type="PANTHER" id="PTHR30413:SF8">
    <property type="entry name" value="TRANSPORT PERMEASE PROTEIN"/>
    <property type="match status" value="1"/>
</dbReference>
<keyword evidence="5" id="KW-0997">Cell inner membrane</keyword>
<evidence type="ECO:0000256" key="2">
    <source>
        <dbReference type="ARBA" id="ARBA00007783"/>
    </source>
</evidence>
<dbReference type="Proteomes" id="UP000245590">
    <property type="component" value="Unassembled WGS sequence"/>
</dbReference>
<comment type="subcellular location">
    <subcellularLocation>
        <location evidence="1">Cell inner membrane</location>
        <topology evidence="1">Multi-pass membrane protein</topology>
    </subcellularLocation>
    <subcellularLocation>
        <location evidence="9">Cell membrane</location>
        <topology evidence="9">Multi-pass membrane protein</topology>
    </subcellularLocation>
</comment>
<evidence type="ECO:0000259" key="10">
    <source>
        <dbReference type="PROSITE" id="PS51012"/>
    </source>
</evidence>
<evidence type="ECO:0000256" key="8">
    <source>
        <dbReference type="ARBA" id="ARBA00023136"/>
    </source>
</evidence>
<evidence type="ECO:0000313" key="11">
    <source>
        <dbReference type="EMBL" id="PWH06449.1"/>
    </source>
</evidence>
<keyword evidence="12" id="KW-1185">Reference proteome</keyword>
<keyword evidence="7 9" id="KW-1133">Transmembrane helix</keyword>
<evidence type="ECO:0000256" key="1">
    <source>
        <dbReference type="ARBA" id="ARBA00004429"/>
    </source>
</evidence>
<keyword evidence="6 9" id="KW-0812">Transmembrane</keyword>
<evidence type="ECO:0000256" key="9">
    <source>
        <dbReference type="RuleBase" id="RU361157"/>
    </source>
</evidence>
<protein>
    <recommendedName>
        <fullName evidence="9">Transport permease protein</fullName>
    </recommendedName>
</protein>
<evidence type="ECO:0000256" key="3">
    <source>
        <dbReference type="ARBA" id="ARBA00022448"/>
    </source>
</evidence>
<organism evidence="11 12">
    <name type="scientific">Brachybacterium endophyticum</name>
    <dbReference type="NCBI Taxonomy" id="2182385"/>
    <lineage>
        <taxon>Bacteria</taxon>
        <taxon>Bacillati</taxon>
        <taxon>Actinomycetota</taxon>
        <taxon>Actinomycetes</taxon>
        <taxon>Micrococcales</taxon>
        <taxon>Dermabacteraceae</taxon>
        <taxon>Brachybacterium</taxon>
    </lineage>
</organism>
<keyword evidence="3 9" id="KW-0813">Transport</keyword>
<dbReference type="GO" id="GO:0005886">
    <property type="term" value="C:plasma membrane"/>
    <property type="evidence" value="ECO:0007669"/>
    <property type="project" value="UniProtKB-SubCell"/>
</dbReference>
<evidence type="ECO:0000256" key="7">
    <source>
        <dbReference type="ARBA" id="ARBA00022989"/>
    </source>
</evidence>
<sequence length="298" mass="33661">MRADADTVPQILRSLEAEGMDASHLGPIGVRPRMTRYLSELWERRHFVWMDSRHRVATQNSSNLLGNLWLVLRPLLDAAMYFLIFGVILDAHRGIDNFAAYIIIGVMMFRSTSRSISQGPGILRSNKAMIRAFSFPRAALPISAEIRDAMQMVITVAVMLAMIIVLPKHELPQVTWLLIVPIFALQSLLNLGISFLFARIGYVLPDVSQAMTVISRFLMYGSGVIFPIERFFDHPVFAAIIHANPIYQLVHMYRVALMDGAVPELRSWVVLGAWAVGLLIVGFLFFWRGEATYGDEKR</sequence>